<protein>
    <submittedName>
        <fullName evidence="1">Uncharacterized protein</fullName>
    </submittedName>
</protein>
<reference evidence="2" key="1">
    <citation type="submission" date="2018-05" db="EMBL/GenBank/DDBJ databases">
        <title>Leptospira yasudae sp. nov. and Leptospira stimsonii sp. nov., two pathogenic species of the genus Leptospira isolated from environmental sources.</title>
        <authorList>
            <person name="Casanovas-Massana A."/>
            <person name="Hamond C."/>
            <person name="Santos L.A."/>
            <person name="Hacker K.P."/>
            <person name="Balassiano I."/>
            <person name="Medeiros M.A."/>
            <person name="Reis M.G."/>
            <person name="Ko A.I."/>
            <person name="Wunder E.A."/>
        </authorList>
    </citation>
    <scope>NUCLEOTIDE SEQUENCE [LARGE SCALE GENOMIC DNA]</scope>
    <source>
        <strain evidence="2">AMB6-RJ</strain>
    </source>
</reference>
<evidence type="ECO:0000313" key="1">
    <source>
        <dbReference type="EMBL" id="RHX83540.1"/>
    </source>
</evidence>
<sequence length="96" mass="11183">MENIKSEFLMSLGRFVVTFSKIQSILQEGIYVLLAKIHSIEDNMVRTFMHRMLISQLQEVFLTLATEHKSKLEHMNEKLFVGIRSIISSKLDDIKN</sequence>
<dbReference type="EMBL" id="QHCS01000008">
    <property type="protein sequence ID" value="RHX83540.1"/>
    <property type="molecule type" value="Genomic_DNA"/>
</dbReference>
<dbReference type="Proteomes" id="UP000266669">
    <property type="component" value="Unassembled WGS sequence"/>
</dbReference>
<gene>
    <name evidence="1" type="ORF">DLM78_21340</name>
</gene>
<accession>A0A8B3CJQ5</accession>
<dbReference type="AlphaFoldDB" id="A0A8B3CJQ5"/>
<comment type="caution">
    <text evidence="1">The sequence shown here is derived from an EMBL/GenBank/DDBJ whole genome shotgun (WGS) entry which is preliminary data.</text>
</comment>
<name>A0A8B3CJQ5_9LEPT</name>
<proteinExistence type="predicted"/>
<organism evidence="1 2">
    <name type="scientific">Leptospira stimsonii</name>
    <dbReference type="NCBI Taxonomy" id="2202203"/>
    <lineage>
        <taxon>Bacteria</taxon>
        <taxon>Pseudomonadati</taxon>
        <taxon>Spirochaetota</taxon>
        <taxon>Spirochaetia</taxon>
        <taxon>Leptospirales</taxon>
        <taxon>Leptospiraceae</taxon>
        <taxon>Leptospira</taxon>
    </lineage>
</organism>
<evidence type="ECO:0000313" key="2">
    <source>
        <dbReference type="Proteomes" id="UP000266669"/>
    </source>
</evidence>